<dbReference type="EMBL" id="QURN01000003">
    <property type="protein sequence ID" value="RFC68768.1"/>
    <property type="molecule type" value="Genomic_DNA"/>
</dbReference>
<sequence length="196" mass="20822">MIRTALLILLTLAVAICGGAASVAFVMDRDIKLGAARVGSWTAYPDSGSVTADPYALAEAAVEGTLSLGRSEGLSFSAQSDDNGNALRAECVYRLTGETPLARFWTLRSEPYEYLDAIRVATAPAHGTLQSRSVIRGEDNNIEITIGPKPAPGNWLRTEGEGRTRLVLTIYDSLTQGGPMAETMQMPSITQVACNG</sequence>
<accession>A0A371XHR1</accession>
<dbReference type="InterPro" id="IPR012038">
    <property type="entry name" value="UCP009471"/>
</dbReference>
<gene>
    <name evidence="2" type="ORF">DY251_03785</name>
</gene>
<evidence type="ECO:0000313" key="3">
    <source>
        <dbReference type="Proteomes" id="UP000262379"/>
    </source>
</evidence>
<dbReference type="Pfam" id="PF06742">
    <property type="entry name" value="DUF1214"/>
    <property type="match status" value="1"/>
</dbReference>
<proteinExistence type="predicted"/>
<keyword evidence="3" id="KW-1185">Reference proteome</keyword>
<dbReference type="Gene3D" id="2.60.120.600">
    <property type="entry name" value="Domain of unknown function DUF1214, C-terminal domain"/>
    <property type="match status" value="1"/>
</dbReference>
<dbReference type="AlphaFoldDB" id="A0A371XHR1"/>
<dbReference type="InterPro" id="IPR010621">
    <property type="entry name" value="DUF1214"/>
</dbReference>
<comment type="caution">
    <text evidence="2">The sequence shown here is derived from an EMBL/GenBank/DDBJ whole genome shotgun (WGS) entry which is preliminary data.</text>
</comment>
<feature type="domain" description="DUF1214" evidence="1">
    <location>
        <begin position="72"/>
        <end position="173"/>
    </location>
</feature>
<name>A0A371XHR1_9HYPH</name>
<dbReference type="PIRSF" id="PIRSF009471">
    <property type="entry name" value="UCP009471"/>
    <property type="match status" value="1"/>
</dbReference>
<organism evidence="2 3">
    <name type="scientific">Mesorhizobium denitrificans</name>
    <dbReference type="NCBI Taxonomy" id="2294114"/>
    <lineage>
        <taxon>Bacteria</taxon>
        <taxon>Pseudomonadati</taxon>
        <taxon>Pseudomonadota</taxon>
        <taxon>Alphaproteobacteria</taxon>
        <taxon>Hyphomicrobiales</taxon>
        <taxon>Phyllobacteriaceae</taxon>
        <taxon>Mesorhizobium</taxon>
    </lineage>
</organism>
<dbReference type="SUPFAM" id="SSF160935">
    <property type="entry name" value="VPA0735-like"/>
    <property type="match status" value="1"/>
</dbReference>
<dbReference type="InterPro" id="IPR037049">
    <property type="entry name" value="DUF1214_C_sf"/>
</dbReference>
<evidence type="ECO:0000259" key="1">
    <source>
        <dbReference type="Pfam" id="PF06742"/>
    </source>
</evidence>
<protein>
    <submittedName>
        <fullName evidence="2">DUF1214 domain-containing protein</fullName>
    </submittedName>
</protein>
<evidence type="ECO:0000313" key="2">
    <source>
        <dbReference type="EMBL" id="RFC68768.1"/>
    </source>
</evidence>
<dbReference type="RefSeq" id="WP_116622536.1">
    <property type="nucleotide sequence ID" value="NZ_QURN01000003.1"/>
</dbReference>
<dbReference type="Proteomes" id="UP000262379">
    <property type="component" value="Unassembled WGS sequence"/>
</dbReference>
<reference evidence="3" key="1">
    <citation type="submission" date="2018-08" db="EMBL/GenBank/DDBJ databases">
        <authorList>
            <person name="Im W.T."/>
        </authorList>
    </citation>
    <scope>NUCLEOTIDE SEQUENCE [LARGE SCALE GENOMIC DNA]</scope>
    <source>
        <strain evidence="3">LA-28</strain>
    </source>
</reference>